<dbReference type="EMBL" id="OGTP01000017">
    <property type="protein sequence ID" value="SPB17127.1"/>
    <property type="molecule type" value="Genomic_DNA"/>
</dbReference>
<organism evidence="2 3">
    <name type="scientific">Caballeronia novacaledonica</name>
    <dbReference type="NCBI Taxonomy" id="1544861"/>
    <lineage>
        <taxon>Bacteria</taxon>
        <taxon>Pseudomonadati</taxon>
        <taxon>Pseudomonadota</taxon>
        <taxon>Betaproteobacteria</taxon>
        <taxon>Burkholderiales</taxon>
        <taxon>Burkholderiaceae</taxon>
        <taxon>Caballeronia</taxon>
    </lineage>
</organism>
<proteinExistence type="predicted"/>
<dbReference type="Proteomes" id="UP000238169">
    <property type="component" value="Unassembled WGS sequence"/>
</dbReference>
<evidence type="ECO:0000313" key="2">
    <source>
        <dbReference type="EMBL" id="SPB17127.1"/>
    </source>
</evidence>
<sequence length="271" mass="28398">MDQRTGESSPYLLICPRCEALSSVEEIVCPLCGADRHGAVMKKDAETTSRAVEAARGWWGRRPRLREPRLSAPASGGAAVLESDRISNSILTTVAMGGVVLGACFLIRAYIEQHPSTPRAGALPVAVAGSVGEQARAATKSSVEKASPVMTVAASSENRDTRPVVVPERPVAAKPPATRAQDSSKATSKAASKPAAACAHKTSRACAVQPQRRVAAAEPKRRQTSKSSKTPPVAQAKTTSTKDFQKVAAIPAPVKPAMTADGSWKPSRSKN</sequence>
<feature type="compositionally biased region" description="Polar residues" evidence="1">
    <location>
        <begin position="225"/>
        <end position="242"/>
    </location>
</feature>
<evidence type="ECO:0000256" key="1">
    <source>
        <dbReference type="SAM" id="MobiDB-lite"/>
    </source>
</evidence>
<feature type="region of interest" description="Disordered" evidence="1">
    <location>
        <begin position="149"/>
        <end position="271"/>
    </location>
</feature>
<accession>A0A2U3IAJ2</accession>
<dbReference type="AlphaFoldDB" id="A0A2U3IAJ2"/>
<evidence type="ECO:0000313" key="3">
    <source>
        <dbReference type="Proteomes" id="UP000238169"/>
    </source>
</evidence>
<keyword evidence="3" id="KW-1185">Reference proteome</keyword>
<reference evidence="3" key="1">
    <citation type="submission" date="2018-01" db="EMBL/GenBank/DDBJ databases">
        <authorList>
            <person name="Peeters C."/>
        </authorList>
    </citation>
    <scope>NUCLEOTIDE SEQUENCE [LARGE SCALE GENOMIC DNA]</scope>
</reference>
<feature type="compositionally biased region" description="Low complexity" evidence="1">
    <location>
        <begin position="246"/>
        <end position="257"/>
    </location>
</feature>
<gene>
    <name evidence="2" type="ORF">NOV72_04331</name>
</gene>
<protein>
    <submittedName>
        <fullName evidence="2">Uncharacterized protein</fullName>
    </submittedName>
</protein>
<name>A0A2U3IAJ2_9BURK</name>
<feature type="compositionally biased region" description="Low complexity" evidence="1">
    <location>
        <begin position="163"/>
        <end position="200"/>
    </location>
</feature>